<dbReference type="Proteomes" id="UP000321857">
    <property type="component" value="Chromosome"/>
</dbReference>
<accession>A0A516IPS1</accession>
<keyword evidence="2" id="KW-0472">Membrane</keyword>
<feature type="domain" description="PilZ" evidence="3">
    <location>
        <begin position="3"/>
        <end position="66"/>
    </location>
</feature>
<organism evidence="4 5">
    <name type="scientific">Sphingomonas xanthus</name>
    <dbReference type="NCBI Taxonomy" id="2594473"/>
    <lineage>
        <taxon>Bacteria</taxon>
        <taxon>Pseudomonadati</taxon>
        <taxon>Pseudomonadota</taxon>
        <taxon>Alphaproteobacteria</taxon>
        <taxon>Sphingomonadales</taxon>
        <taxon>Sphingomonadaceae</taxon>
        <taxon>Sphingomonas</taxon>
    </lineage>
</organism>
<keyword evidence="2" id="KW-1133">Transmembrane helix</keyword>
<dbReference type="OrthoDB" id="7429082at2"/>
<dbReference type="InterPro" id="IPR009875">
    <property type="entry name" value="PilZ_domain"/>
</dbReference>
<sequence>MLVPARMRVGASWSDASILNISSRGMLLRSAAAPPQGTYLEIRRGPHIVVARVVWSNTDRFGIRTQDPVCPDRLMSQAAAADGPPVLDRRARPRADDRAGASRRWGQALEFIVVASAGLAAALLSFGTVGEVLARPLAAVGTALN</sequence>
<dbReference type="EMBL" id="CP041659">
    <property type="protein sequence ID" value="QDP18920.1"/>
    <property type="molecule type" value="Genomic_DNA"/>
</dbReference>
<gene>
    <name evidence="4" type="ORF">FMM02_02450</name>
</gene>
<keyword evidence="2" id="KW-0812">Transmembrane</keyword>
<dbReference type="KEGG" id="sxa:FMM02_02450"/>
<dbReference type="GO" id="GO:0035438">
    <property type="term" value="F:cyclic-di-GMP binding"/>
    <property type="evidence" value="ECO:0007669"/>
    <property type="project" value="InterPro"/>
</dbReference>
<protein>
    <submittedName>
        <fullName evidence="4">PilZ domain-containing protein</fullName>
    </submittedName>
</protein>
<evidence type="ECO:0000313" key="5">
    <source>
        <dbReference type="Proteomes" id="UP000321857"/>
    </source>
</evidence>
<dbReference type="SUPFAM" id="SSF141371">
    <property type="entry name" value="PilZ domain-like"/>
    <property type="match status" value="1"/>
</dbReference>
<keyword evidence="5" id="KW-1185">Reference proteome</keyword>
<feature type="compositionally biased region" description="Basic and acidic residues" evidence="1">
    <location>
        <begin position="87"/>
        <end position="99"/>
    </location>
</feature>
<reference evidence="4 5" key="1">
    <citation type="submission" date="2019-07" db="EMBL/GenBank/DDBJ databases">
        <title>Sphingomonas AE3 Genome sequencing and assembly.</title>
        <authorList>
            <person name="Kim H."/>
        </authorList>
    </citation>
    <scope>NUCLEOTIDE SEQUENCE [LARGE SCALE GENOMIC DNA]</scope>
    <source>
        <strain evidence="4 5">AE3</strain>
    </source>
</reference>
<dbReference type="AlphaFoldDB" id="A0A516IPS1"/>
<name>A0A516IPS1_9SPHN</name>
<evidence type="ECO:0000256" key="1">
    <source>
        <dbReference type="SAM" id="MobiDB-lite"/>
    </source>
</evidence>
<evidence type="ECO:0000256" key="2">
    <source>
        <dbReference type="SAM" id="Phobius"/>
    </source>
</evidence>
<feature type="region of interest" description="Disordered" evidence="1">
    <location>
        <begin position="80"/>
        <end position="99"/>
    </location>
</feature>
<evidence type="ECO:0000259" key="3">
    <source>
        <dbReference type="Pfam" id="PF07238"/>
    </source>
</evidence>
<dbReference type="Pfam" id="PF07238">
    <property type="entry name" value="PilZ"/>
    <property type="match status" value="1"/>
</dbReference>
<proteinExistence type="predicted"/>
<evidence type="ECO:0000313" key="4">
    <source>
        <dbReference type="EMBL" id="QDP18920.1"/>
    </source>
</evidence>
<feature type="transmembrane region" description="Helical" evidence="2">
    <location>
        <begin position="108"/>
        <end position="127"/>
    </location>
</feature>